<sequence>MDSGPPSPRAPLARPLALRWRDALLQLSAWASLALAVAAVAAAWVAYRWLEPTPERRIVMASGPAQGAYEEFARRYVPLLRAHGVEVEIRPTGGSADNLRLLRDPASGVQVAFVQGGVDEIVDRDSDTLQSLGTIAHEPLWVFYREASARGFGPRGPNRVAQMAGWRVEVGPQGGGTAPLWRQILAANGVDPRAMRLEHRPTVFGVVELVEGRADALAMVSAADAPLVQYLLRAPGVRLMDFEQAQAYARRFPFLHALALPRGVVDLAHDQPPHDLHLVATSASLVARQDLHPALVQLLVQAARQAHGGAGWLHAPNEFPQAASAEWPLAPEAERFARSGPPWLQRYFPFWFASFVDRMWIVLLPLAAALIPLSRVLPPLLAMRFRSRVYRWYANLRELEQAIERPDAEFGRLHAELDRIDAQIARIGLPLAYTGELYDLRSHVQLVRKRLLVRASAQAAETAAG</sequence>
<dbReference type="Gene3D" id="3.40.190.10">
    <property type="entry name" value="Periplasmic binding protein-like II"/>
    <property type="match status" value="2"/>
</dbReference>
<keyword evidence="1" id="KW-0472">Membrane</keyword>
<comment type="caution">
    <text evidence="2">The sequence shown here is derived from an EMBL/GenBank/DDBJ whole genome shotgun (WGS) entry which is preliminary data.</text>
</comment>
<keyword evidence="1" id="KW-1133">Transmembrane helix</keyword>
<reference evidence="2 3" key="1">
    <citation type="submission" date="2020-03" db="EMBL/GenBank/DDBJ databases">
        <title>Rubrivivax benzoatilyticus JA2 (sequenced after 10 years sub-culturing).</title>
        <authorList>
            <person name="Gupta D."/>
            <person name="Chintalapati S."/>
            <person name="Chintalapati V.R."/>
        </authorList>
    </citation>
    <scope>NUCLEOTIDE SEQUENCE [LARGE SCALE GENOMIC DNA]</scope>
    <source>
        <strain evidence="2 3">JA2-Mal</strain>
    </source>
</reference>
<dbReference type="Pfam" id="PF16868">
    <property type="entry name" value="NMT1_3"/>
    <property type="match status" value="1"/>
</dbReference>
<dbReference type="SUPFAM" id="SSF53850">
    <property type="entry name" value="Periplasmic binding protein-like II"/>
    <property type="match status" value="1"/>
</dbReference>
<dbReference type="EMBL" id="JAAOCD010000003">
    <property type="protein sequence ID" value="NHK98407.1"/>
    <property type="molecule type" value="Genomic_DNA"/>
</dbReference>
<gene>
    <name evidence="2" type="ORF">G7087_08485</name>
</gene>
<dbReference type="Proteomes" id="UP000802098">
    <property type="component" value="Unassembled WGS sequence"/>
</dbReference>
<evidence type="ECO:0000313" key="3">
    <source>
        <dbReference type="Proteomes" id="UP000802098"/>
    </source>
</evidence>
<dbReference type="RefSeq" id="WP_081666886.1">
    <property type="nucleotide sequence ID" value="NZ_JAAOCD010000003.1"/>
</dbReference>
<feature type="transmembrane region" description="Helical" evidence="1">
    <location>
        <begin position="359"/>
        <end position="381"/>
    </location>
</feature>
<evidence type="ECO:0000256" key="1">
    <source>
        <dbReference type="SAM" id="Phobius"/>
    </source>
</evidence>
<feature type="transmembrane region" description="Helical" evidence="1">
    <location>
        <begin position="24"/>
        <end position="47"/>
    </location>
</feature>
<protein>
    <submittedName>
        <fullName evidence="2">C4-dicarboxylate ABC transporter substrate-binding protein</fullName>
    </submittedName>
</protein>
<keyword evidence="1" id="KW-0812">Transmembrane</keyword>
<name>A0ABX0HTQ7_9BURK</name>
<dbReference type="PANTHER" id="PTHR42941:SF1">
    <property type="entry name" value="SLL1037 PROTEIN"/>
    <property type="match status" value="1"/>
</dbReference>
<dbReference type="InterPro" id="IPR011852">
    <property type="entry name" value="TRAP_TAXI"/>
</dbReference>
<keyword evidence="3" id="KW-1185">Reference proteome</keyword>
<evidence type="ECO:0000313" key="2">
    <source>
        <dbReference type="EMBL" id="NHK98407.1"/>
    </source>
</evidence>
<proteinExistence type="predicted"/>
<accession>A0ABX0HTQ7</accession>
<dbReference type="PANTHER" id="PTHR42941">
    <property type="entry name" value="SLL1037 PROTEIN"/>
    <property type="match status" value="1"/>
</dbReference>
<organism evidence="2 3">
    <name type="scientific">Rubrivivax benzoatilyticus</name>
    <dbReference type="NCBI Taxonomy" id="316997"/>
    <lineage>
        <taxon>Bacteria</taxon>
        <taxon>Pseudomonadati</taxon>
        <taxon>Pseudomonadota</taxon>
        <taxon>Betaproteobacteria</taxon>
        <taxon>Burkholderiales</taxon>
        <taxon>Sphaerotilaceae</taxon>
        <taxon>Rubrivivax</taxon>
    </lineage>
</organism>